<dbReference type="Proteomes" id="UP001157126">
    <property type="component" value="Unassembled WGS sequence"/>
</dbReference>
<protein>
    <submittedName>
        <fullName evidence="3">Uncharacterized protein</fullName>
    </submittedName>
</protein>
<feature type="compositionally biased region" description="Low complexity" evidence="1">
    <location>
        <begin position="32"/>
        <end position="119"/>
    </location>
</feature>
<evidence type="ECO:0000313" key="3">
    <source>
        <dbReference type="EMBL" id="GMA42129.1"/>
    </source>
</evidence>
<keyword evidence="4" id="KW-1185">Reference proteome</keyword>
<comment type="caution">
    <text evidence="3">The sequence shown here is derived from an EMBL/GenBank/DDBJ whole genome shotgun (WGS) entry which is preliminary data.</text>
</comment>
<evidence type="ECO:0000256" key="2">
    <source>
        <dbReference type="SAM" id="SignalP"/>
    </source>
</evidence>
<reference evidence="4" key="1">
    <citation type="journal article" date="2019" name="Int. J. Syst. Evol. Microbiol.">
        <title>The Global Catalogue of Microorganisms (GCM) 10K type strain sequencing project: providing services to taxonomists for standard genome sequencing and annotation.</title>
        <authorList>
            <consortium name="The Broad Institute Genomics Platform"/>
            <consortium name="The Broad Institute Genome Sequencing Center for Infectious Disease"/>
            <person name="Wu L."/>
            <person name="Ma J."/>
        </authorList>
    </citation>
    <scope>NUCLEOTIDE SEQUENCE [LARGE SCALE GENOMIC DNA]</scope>
    <source>
        <strain evidence="4">NBRC 113072</strain>
    </source>
</reference>
<keyword evidence="2" id="KW-0732">Signal</keyword>
<sequence>MTRRRLATCALVLAVLPLSACGEGNPFGEFIQGPQQTGTTAPPTTVSPETTTATDTGTETGTGTPTDTLSGTGTDTGTATDTSTTTAPSGTGTPTSSPADTASPTTDPAATSTATTGATSAQTAVAQVDGRTIQGVPTGLGFPAEAGIEATHSFAGGGGSVVMSEPAEKEIFSYYRSALPGAGFRVVSDTAGTLAFTGHGFRGTLVGTGSGGVLTWSPAQG</sequence>
<gene>
    <name evidence="3" type="ORF">GCM10025883_41740</name>
</gene>
<organism evidence="3 4">
    <name type="scientific">Mobilicoccus caccae</name>
    <dbReference type="NCBI Taxonomy" id="1859295"/>
    <lineage>
        <taxon>Bacteria</taxon>
        <taxon>Bacillati</taxon>
        <taxon>Actinomycetota</taxon>
        <taxon>Actinomycetes</taxon>
        <taxon>Micrococcales</taxon>
        <taxon>Dermatophilaceae</taxon>
        <taxon>Mobilicoccus</taxon>
    </lineage>
</organism>
<proteinExistence type="predicted"/>
<name>A0ABQ6IW03_9MICO</name>
<dbReference type="EMBL" id="BSUO01000001">
    <property type="protein sequence ID" value="GMA42129.1"/>
    <property type="molecule type" value="Genomic_DNA"/>
</dbReference>
<evidence type="ECO:0000256" key="1">
    <source>
        <dbReference type="SAM" id="MobiDB-lite"/>
    </source>
</evidence>
<feature type="signal peptide" evidence="2">
    <location>
        <begin position="1"/>
        <end position="20"/>
    </location>
</feature>
<evidence type="ECO:0000313" key="4">
    <source>
        <dbReference type="Proteomes" id="UP001157126"/>
    </source>
</evidence>
<feature type="chain" id="PRO_5046692453" evidence="2">
    <location>
        <begin position="21"/>
        <end position="221"/>
    </location>
</feature>
<feature type="region of interest" description="Disordered" evidence="1">
    <location>
        <begin position="29"/>
        <end position="119"/>
    </location>
</feature>
<dbReference type="RefSeq" id="WP_284305582.1">
    <property type="nucleotide sequence ID" value="NZ_BSUO01000001.1"/>
</dbReference>
<accession>A0ABQ6IW03</accession>